<gene>
    <name evidence="1" type="ORF">BO97DRAFT_94405</name>
</gene>
<dbReference type="Proteomes" id="UP000248961">
    <property type="component" value="Unassembled WGS sequence"/>
</dbReference>
<dbReference type="EMBL" id="KZ824287">
    <property type="protein sequence ID" value="RAL11754.1"/>
    <property type="molecule type" value="Genomic_DNA"/>
</dbReference>
<evidence type="ECO:0000313" key="1">
    <source>
        <dbReference type="EMBL" id="RAL11754.1"/>
    </source>
</evidence>
<dbReference type="GeneID" id="37205445"/>
<keyword evidence="2" id="KW-1185">Reference proteome</keyword>
<reference evidence="1 2" key="1">
    <citation type="submission" date="2018-02" db="EMBL/GenBank/DDBJ databases">
        <title>The genomes of Aspergillus section Nigri reveals drivers in fungal speciation.</title>
        <authorList>
            <consortium name="DOE Joint Genome Institute"/>
            <person name="Vesth T.C."/>
            <person name="Nybo J."/>
            <person name="Theobald S."/>
            <person name="Brandl J."/>
            <person name="Frisvad J.C."/>
            <person name="Nielsen K.F."/>
            <person name="Lyhne E.K."/>
            <person name="Kogle M.E."/>
            <person name="Kuo A."/>
            <person name="Riley R."/>
            <person name="Clum A."/>
            <person name="Nolan M."/>
            <person name="Lipzen A."/>
            <person name="Salamov A."/>
            <person name="Henrissat B."/>
            <person name="Wiebenga A."/>
            <person name="De vries R.P."/>
            <person name="Grigoriev I.V."/>
            <person name="Mortensen U.H."/>
            <person name="Andersen M.R."/>
            <person name="Baker S.E."/>
        </authorList>
    </citation>
    <scope>NUCLEOTIDE SEQUENCE [LARGE SCALE GENOMIC DNA]</scope>
    <source>
        <strain evidence="1 2">CBS 101889</strain>
    </source>
</reference>
<protein>
    <submittedName>
        <fullName evidence="1">Uncharacterized protein</fullName>
    </submittedName>
</protein>
<dbReference type="AlphaFoldDB" id="A0A395HZQ5"/>
<dbReference type="RefSeq" id="XP_025550908.1">
    <property type="nucleotide sequence ID" value="XM_025701156.1"/>
</dbReference>
<evidence type="ECO:0000313" key="2">
    <source>
        <dbReference type="Proteomes" id="UP000248961"/>
    </source>
</evidence>
<proteinExistence type="predicted"/>
<accession>A0A395HZQ5</accession>
<organism evidence="1 2">
    <name type="scientific">Aspergillus homomorphus (strain CBS 101889)</name>
    <dbReference type="NCBI Taxonomy" id="1450537"/>
    <lineage>
        <taxon>Eukaryota</taxon>
        <taxon>Fungi</taxon>
        <taxon>Dikarya</taxon>
        <taxon>Ascomycota</taxon>
        <taxon>Pezizomycotina</taxon>
        <taxon>Eurotiomycetes</taxon>
        <taxon>Eurotiomycetidae</taxon>
        <taxon>Eurotiales</taxon>
        <taxon>Aspergillaceae</taxon>
        <taxon>Aspergillus</taxon>
        <taxon>Aspergillus subgen. Circumdati</taxon>
    </lineage>
</organism>
<dbReference type="VEuPathDB" id="FungiDB:BO97DRAFT_94405"/>
<name>A0A395HZQ5_ASPHC</name>
<sequence>MVSNGRLGMICVLSTVLVKNGCHVMSKMVGSLNLGCCYSCCSFFFGTAVLCKITPSLLPPAIVIPHRMMESLPAPDSRERSGGGCIGDSGRGGRGVIMMIDGDDDGDDDGEVCDSRDAVLTLSSLTSSLASWHHGCRRCPDRGWAHQADYSLRRKKHRLVCYLRPSAIVPKMSVT</sequence>